<dbReference type="PROSITE" id="PS50893">
    <property type="entry name" value="ABC_TRANSPORTER_2"/>
    <property type="match status" value="1"/>
</dbReference>
<dbReference type="OrthoDB" id="9806127at2"/>
<proteinExistence type="predicted"/>
<name>A0A179D5W8_9BACT</name>
<dbReference type="EMBL" id="LWLG01000001">
    <property type="protein sequence ID" value="OAQ21494.1"/>
    <property type="molecule type" value="Genomic_DNA"/>
</dbReference>
<dbReference type="PANTHER" id="PTHR43394:SF1">
    <property type="entry name" value="ATP-BINDING CASSETTE SUB-FAMILY B MEMBER 10, MITOCHONDRIAL"/>
    <property type="match status" value="1"/>
</dbReference>
<comment type="subcellular location">
    <subcellularLocation>
        <location evidence="1">Cell membrane</location>
        <topology evidence="1">Multi-pass membrane protein</topology>
    </subcellularLocation>
</comment>
<dbReference type="STRING" id="999894.TDIS_0012"/>
<evidence type="ECO:0000256" key="4">
    <source>
        <dbReference type="ARBA" id="ARBA00022692"/>
    </source>
</evidence>
<dbReference type="RefSeq" id="WP_068668041.1">
    <property type="nucleotide sequence ID" value="NZ_LWLG01000001.1"/>
</dbReference>
<keyword evidence="3" id="KW-1003">Cell membrane</keyword>
<evidence type="ECO:0000256" key="8">
    <source>
        <dbReference type="ARBA" id="ARBA00023136"/>
    </source>
</evidence>
<evidence type="ECO:0000256" key="6">
    <source>
        <dbReference type="ARBA" id="ARBA00022840"/>
    </source>
</evidence>
<feature type="domain" description="ABC transporter" evidence="10">
    <location>
        <begin position="337"/>
        <end position="572"/>
    </location>
</feature>
<keyword evidence="8 9" id="KW-0472">Membrane</keyword>
<dbReference type="GO" id="GO:0016887">
    <property type="term" value="F:ATP hydrolysis activity"/>
    <property type="evidence" value="ECO:0007669"/>
    <property type="project" value="InterPro"/>
</dbReference>
<evidence type="ECO:0000259" key="11">
    <source>
        <dbReference type="PROSITE" id="PS50929"/>
    </source>
</evidence>
<dbReference type="EC" id="3.6.3.25" evidence="12"/>
<feature type="transmembrane region" description="Helical" evidence="9">
    <location>
        <begin position="163"/>
        <end position="181"/>
    </location>
</feature>
<dbReference type="Gene3D" id="1.20.1560.10">
    <property type="entry name" value="ABC transporter type 1, transmembrane domain"/>
    <property type="match status" value="1"/>
</dbReference>
<comment type="caution">
    <text evidence="12">The sequence shown here is derived from an EMBL/GenBank/DDBJ whole genome shotgun (WGS) entry which is preliminary data.</text>
</comment>
<feature type="transmembrane region" description="Helical" evidence="9">
    <location>
        <begin position="134"/>
        <end position="157"/>
    </location>
</feature>
<dbReference type="AlphaFoldDB" id="A0A179D5W8"/>
<evidence type="ECO:0000256" key="5">
    <source>
        <dbReference type="ARBA" id="ARBA00022741"/>
    </source>
</evidence>
<evidence type="ECO:0000256" key="9">
    <source>
        <dbReference type="SAM" id="Phobius"/>
    </source>
</evidence>
<dbReference type="Pfam" id="PF00005">
    <property type="entry name" value="ABC_tran"/>
    <property type="match status" value="1"/>
</dbReference>
<dbReference type="InterPro" id="IPR003439">
    <property type="entry name" value="ABC_transporter-like_ATP-bd"/>
</dbReference>
<feature type="transmembrane region" description="Helical" evidence="9">
    <location>
        <begin position="20"/>
        <end position="42"/>
    </location>
</feature>
<reference evidence="12 13" key="1">
    <citation type="submission" date="2016-04" db="EMBL/GenBank/DDBJ databases">
        <title>Genome analysis of Thermosulfurimonas dismutans, the first thermophilic sulfur-disproportionating bacterium of the phylum Thermodesulfobacteria.</title>
        <authorList>
            <person name="Mardanov A.V."/>
            <person name="Beletsky A.V."/>
            <person name="Kadnikov V.V."/>
            <person name="Slobodkin A.I."/>
            <person name="Ravin N.V."/>
        </authorList>
    </citation>
    <scope>NUCLEOTIDE SEQUENCE [LARGE SCALE GENOMIC DNA]</scope>
    <source>
        <strain evidence="12 13">S95</strain>
    </source>
</reference>
<dbReference type="InterPro" id="IPR039421">
    <property type="entry name" value="Type_1_exporter"/>
</dbReference>
<dbReference type="PATRIC" id="fig|999894.6.peg.12"/>
<dbReference type="GO" id="GO:0005524">
    <property type="term" value="F:ATP binding"/>
    <property type="evidence" value="ECO:0007669"/>
    <property type="project" value="UniProtKB-KW"/>
</dbReference>
<dbReference type="InterPro" id="IPR011527">
    <property type="entry name" value="ABC1_TM_dom"/>
</dbReference>
<dbReference type="PANTHER" id="PTHR43394">
    <property type="entry name" value="ATP-DEPENDENT PERMEASE MDL1, MITOCHONDRIAL"/>
    <property type="match status" value="1"/>
</dbReference>
<dbReference type="Pfam" id="PF00664">
    <property type="entry name" value="ABC_membrane"/>
    <property type="match status" value="1"/>
</dbReference>
<dbReference type="InterPro" id="IPR027417">
    <property type="entry name" value="P-loop_NTPase"/>
</dbReference>
<dbReference type="SUPFAM" id="SSF52540">
    <property type="entry name" value="P-loop containing nucleoside triphosphate hydrolases"/>
    <property type="match status" value="1"/>
</dbReference>
<dbReference type="Proteomes" id="UP000078390">
    <property type="component" value="Unassembled WGS sequence"/>
</dbReference>
<evidence type="ECO:0000256" key="2">
    <source>
        <dbReference type="ARBA" id="ARBA00022448"/>
    </source>
</evidence>
<keyword evidence="6 12" id="KW-0067">ATP-binding</keyword>
<organism evidence="12 13">
    <name type="scientific">Thermosulfurimonas dismutans</name>
    <dbReference type="NCBI Taxonomy" id="999894"/>
    <lineage>
        <taxon>Bacteria</taxon>
        <taxon>Pseudomonadati</taxon>
        <taxon>Thermodesulfobacteriota</taxon>
        <taxon>Thermodesulfobacteria</taxon>
        <taxon>Thermodesulfobacteriales</taxon>
        <taxon>Thermodesulfobacteriaceae</taxon>
        <taxon>Thermosulfurimonas</taxon>
    </lineage>
</organism>
<keyword evidence="7 9" id="KW-1133">Transmembrane helix</keyword>
<dbReference type="InterPro" id="IPR017871">
    <property type="entry name" value="ABC_transporter-like_CS"/>
</dbReference>
<dbReference type="InterPro" id="IPR003593">
    <property type="entry name" value="AAA+_ATPase"/>
</dbReference>
<gene>
    <name evidence="12" type="ORF">TDIS_0012</name>
</gene>
<dbReference type="PROSITE" id="PS00211">
    <property type="entry name" value="ABC_TRANSPORTER_1"/>
    <property type="match status" value="1"/>
</dbReference>
<keyword evidence="12" id="KW-0378">Hydrolase</keyword>
<sequence length="577" mass="64371">MKKNKSSFLVKTILFFRPYWYYVLLSLIFAFLASLTSGGIAWMVKPVMDQVFIQKNYLYLKLLPVGVFFFFSLRGVASLLQAYFMRTASLKMVNDMRVNLYRKILHLPLALVSREGTGQHLSRVLNDTLVLEPILSNVLTVFLLEGFSIIILIGVAFSRSIKLTVFSLILMPFIAYGARKLGSRVRSARKKAQRTIGELSHRLTETFTGIREVKIFGRETGVLRLFRREIDRYARFLLKITKYREGSKSLVDLMTGLGGAMIIAYGGSLIMKGELTPGAFFSVLTAILMLFTPIRKMARAYTGLSDAQAAWERIEEILTLPEEKGGTLKAHPPKRHIFLESVSFRYPEAESLALKDISLEIPVGRVTALVGPSGAGKSTLAALIPRFYDPTEGRVLLDGTDLREFDLESLRALIGIVSQEIVIFNATVAENIAFGDPEASPEAIQEAARLANAHEFIEKLPQGYHTLLGEGGVSLSGGQKQRLAIARAILRNPPILILDEATSHLDPLSEKLIQDALYRLMQGRTTIVIAHRLSTIKGAHKIVVLDKGQIVAEGPHDKLIEECKLYRELYSVFEGRP</sequence>
<dbReference type="GO" id="GO:0015421">
    <property type="term" value="F:ABC-type oligopeptide transporter activity"/>
    <property type="evidence" value="ECO:0007669"/>
    <property type="project" value="TreeGrafter"/>
</dbReference>
<feature type="transmembrane region" description="Helical" evidence="9">
    <location>
        <begin position="250"/>
        <end position="271"/>
    </location>
</feature>
<keyword evidence="2" id="KW-0813">Transport</keyword>
<keyword evidence="4 9" id="KW-0812">Transmembrane</keyword>
<accession>A0A179D5W8</accession>
<dbReference type="SUPFAM" id="SSF90123">
    <property type="entry name" value="ABC transporter transmembrane region"/>
    <property type="match status" value="1"/>
</dbReference>
<dbReference type="GO" id="GO:0005886">
    <property type="term" value="C:plasma membrane"/>
    <property type="evidence" value="ECO:0007669"/>
    <property type="project" value="UniProtKB-SubCell"/>
</dbReference>
<dbReference type="FunFam" id="3.40.50.300:FF:000221">
    <property type="entry name" value="Multidrug ABC transporter ATP-binding protein"/>
    <property type="match status" value="1"/>
</dbReference>
<dbReference type="InterPro" id="IPR036640">
    <property type="entry name" value="ABC1_TM_sf"/>
</dbReference>
<feature type="transmembrane region" description="Helical" evidence="9">
    <location>
        <begin position="62"/>
        <end position="84"/>
    </location>
</feature>
<protein>
    <submittedName>
        <fullName evidence="12">Lipid A export ATP-binding/permease protein MsbA</fullName>
        <ecNumber evidence="12">3.6.3.25</ecNumber>
    </submittedName>
</protein>
<dbReference type="SMART" id="SM00382">
    <property type="entry name" value="AAA"/>
    <property type="match status" value="1"/>
</dbReference>
<keyword evidence="5" id="KW-0547">Nucleotide-binding</keyword>
<evidence type="ECO:0000256" key="3">
    <source>
        <dbReference type="ARBA" id="ARBA00022475"/>
    </source>
</evidence>
<keyword evidence="13" id="KW-1185">Reference proteome</keyword>
<evidence type="ECO:0000313" key="12">
    <source>
        <dbReference type="EMBL" id="OAQ21494.1"/>
    </source>
</evidence>
<dbReference type="PROSITE" id="PS50929">
    <property type="entry name" value="ABC_TM1F"/>
    <property type="match status" value="1"/>
</dbReference>
<evidence type="ECO:0000259" key="10">
    <source>
        <dbReference type="PROSITE" id="PS50893"/>
    </source>
</evidence>
<dbReference type="Gene3D" id="3.40.50.300">
    <property type="entry name" value="P-loop containing nucleotide triphosphate hydrolases"/>
    <property type="match status" value="1"/>
</dbReference>
<evidence type="ECO:0000313" key="13">
    <source>
        <dbReference type="Proteomes" id="UP000078390"/>
    </source>
</evidence>
<evidence type="ECO:0000256" key="1">
    <source>
        <dbReference type="ARBA" id="ARBA00004651"/>
    </source>
</evidence>
<dbReference type="CDD" id="cd18552">
    <property type="entry name" value="ABC_6TM_MsbA_like"/>
    <property type="match status" value="1"/>
</dbReference>
<feature type="domain" description="ABC transmembrane type-1" evidence="11">
    <location>
        <begin position="24"/>
        <end position="306"/>
    </location>
</feature>
<evidence type="ECO:0000256" key="7">
    <source>
        <dbReference type="ARBA" id="ARBA00022989"/>
    </source>
</evidence>
<feature type="transmembrane region" description="Helical" evidence="9">
    <location>
        <begin position="277"/>
        <end position="294"/>
    </location>
</feature>